<dbReference type="PROSITE" id="PS50110">
    <property type="entry name" value="RESPONSE_REGULATORY"/>
    <property type="match status" value="1"/>
</dbReference>
<evidence type="ECO:0000256" key="3">
    <source>
        <dbReference type="ARBA" id="ARBA00023163"/>
    </source>
</evidence>
<gene>
    <name evidence="7" type="ORF">SCLO_1002080</name>
</gene>
<evidence type="ECO:0000256" key="1">
    <source>
        <dbReference type="ARBA" id="ARBA00023015"/>
    </source>
</evidence>
<dbReference type="PROSITE" id="PS00622">
    <property type="entry name" value="HTH_LUXR_1"/>
    <property type="match status" value="1"/>
</dbReference>
<evidence type="ECO:0000259" key="6">
    <source>
        <dbReference type="PROSITE" id="PS50110"/>
    </source>
</evidence>
<dbReference type="Gene3D" id="1.10.10.10">
    <property type="entry name" value="Winged helix-like DNA-binding domain superfamily/Winged helix DNA-binding domain"/>
    <property type="match status" value="1"/>
</dbReference>
<feature type="domain" description="Response regulatory" evidence="6">
    <location>
        <begin position="6"/>
        <end position="120"/>
    </location>
</feature>
<dbReference type="InterPro" id="IPR011006">
    <property type="entry name" value="CheY-like_superfamily"/>
</dbReference>
<name>A0A1E1EYA2_9SPHN</name>
<evidence type="ECO:0000259" key="5">
    <source>
        <dbReference type="PROSITE" id="PS50043"/>
    </source>
</evidence>
<dbReference type="PANTHER" id="PTHR44688:SF16">
    <property type="entry name" value="DNA-BINDING TRANSCRIPTIONAL ACTIVATOR DEVR_DOSR"/>
    <property type="match status" value="1"/>
</dbReference>
<feature type="modified residue" description="4-aspartylphosphate" evidence="4">
    <location>
        <position position="55"/>
    </location>
</feature>
<sequence>MSDRRTVHIVDDEAAIRRSAGFLLKKSGYRVEAWASGVDFLKGVRHATDGCILLDVRMPVIDGLEVQQALVDQGVTMPIVLLTGHADVGIAVRAMKAGAVDFVEKPFDMAVLLGAIETAFARLDDQERYAASAQEAALVIASLTPREREVLEGLARGLPNKTIAFDLDISARTVEVHRANLMTKLGVHSFPDALRIAFAAGLGTDREQGSSSPA</sequence>
<evidence type="ECO:0000313" key="8">
    <source>
        <dbReference type="Proteomes" id="UP000218272"/>
    </source>
</evidence>
<keyword evidence="3" id="KW-0804">Transcription</keyword>
<dbReference type="Gene3D" id="3.40.50.2300">
    <property type="match status" value="1"/>
</dbReference>
<organism evidence="7 8">
    <name type="scientific">Sphingobium cloacae</name>
    <dbReference type="NCBI Taxonomy" id="120107"/>
    <lineage>
        <taxon>Bacteria</taxon>
        <taxon>Pseudomonadati</taxon>
        <taxon>Pseudomonadota</taxon>
        <taxon>Alphaproteobacteria</taxon>
        <taxon>Sphingomonadales</taxon>
        <taxon>Sphingomonadaceae</taxon>
        <taxon>Sphingobium</taxon>
    </lineage>
</organism>
<dbReference type="CDD" id="cd06170">
    <property type="entry name" value="LuxR_C_like"/>
    <property type="match status" value="1"/>
</dbReference>
<feature type="domain" description="HTH luxR-type" evidence="5">
    <location>
        <begin position="136"/>
        <end position="201"/>
    </location>
</feature>
<dbReference type="SUPFAM" id="SSF46894">
    <property type="entry name" value="C-terminal effector domain of the bipartite response regulators"/>
    <property type="match status" value="1"/>
</dbReference>
<dbReference type="InterPro" id="IPR000792">
    <property type="entry name" value="Tscrpt_reg_LuxR_C"/>
</dbReference>
<dbReference type="PRINTS" id="PR00038">
    <property type="entry name" value="HTHLUXR"/>
</dbReference>
<dbReference type="SMART" id="SM00448">
    <property type="entry name" value="REC"/>
    <property type="match status" value="1"/>
</dbReference>
<dbReference type="PANTHER" id="PTHR44688">
    <property type="entry name" value="DNA-BINDING TRANSCRIPTIONAL ACTIVATOR DEVR_DOSR"/>
    <property type="match status" value="1"/>
</dbReference>
<dbReference type="GO" id="GO:0000160">
    <property type="term" value="P:phosphorelay signal transduction system"/>
    <property type="evidence" value="ECO:0007669"/>
    <property type="project" value="InterPro"/>
</dbReference>
<dbReference type="Pfam" id="PF00196">
    <property type="entry name" value="GerE"/>
    <property type="match status" value="1"/>
</dbReference>
<reference evidence="7 8" key="1">
    <citation type="submission" date="2016-10" db="EMBL/GenBank/DDBJ databases">
        <title>Complete Genome Sequence of the Nonylphenol-Degrading Bacterium Sphingobium cloacae JCM 10874T.</title>
        <authorList>
            <person name="Ootsuka M."/>
            <person name="Nishizawa T."/>
            <person name="Ohta H."/>
        </authorList>
    </citation>
    <scope>NUCLEOTIDE SEQUENCE [LARGE SCALE GENOMIC DNA]</scope>
    <source>
        <strain evidence="7 8">JCM 10874</strain>
    </source>
</reference>
<dbReference type="GO" id="GO:0003677">
    <property type="term" value="F:DNA binding"/>
    <property type="evidence" value="ECO:0007669"/>
    <property type="project" value="UniProtKB-KW"/>
</dbReference>
<evidence type="ECO:0000313" key="7">
    <source>
        <dbReference type="EMBL" id="BAV63248.1"/>
    </source>
</evidence>
<dbReference type="SUPFAM" id="SSF52172">
    <property type="entry name" value="CheY-like"/>
    <property type="match status" value="1"/>
</dbReference>
<protein>
    <submittedName>
        <fullName evidence="7">DNA-binding response regulator</fullName>
    </submittedName>
</protein>
<dbReference type="InterPro" id="IPR016032">
    <property type="entry name" value="Sig_transdc_resp-reg_C-effctor"/>
</dbReference>
<dbReference type="CDD" id="cd17537">
    <property type="entry name" value="REC_FixJ"/>
    <property type="match status" value="1"/>
</dbReference>
<dbReference type="Proteomes" id="UP000218272">
    <property type="component" value="Chromosome SCLO_1"/>
</dbReference>
<dbReference type="KEGG" id="sclo:SCLO_1002080"/>
<dbReference type="AlphaFoldDB" id="A0A1E1EYA2"/>
<accession>A0A1E1EYA2</accession>
<evidence type="ECO:0000256" key="4">
    <source>
        <dbReference type="PROSITE-ProRule" id="PRU00169"/>
    </source>
</evidence>
<dbReference type="RefSeq" id="WP_066516548.1">
    <property type="nucleotide sequence ID" value="NZ_AP017655.1"/>
</dbReference>
<dbReference type="InterPro" id="IPR001789">
    <property type="entry name" value="Sig_transdc_resp-reg_receiver"/>
</dbReference>
<dbReference type="OrthoDB" id="9782655at2"/>
<keyword evidence="1" id="KW-0805">Transcription regulation</keyword>
<keyword evidence="2 7" id="KW-0238">DNA-binding</keyword>
<keyword evidence="8" id="KW-1185">Reference proteome</keyword>
<dbReference type="PROSITE" id="PS50043">
    <property type="entry name" value="HTH_LUXR_2"/>
    <property type="match status" value="1"/>
</dbReference>
<dbReference type="InterPro" id="IPR036388">
    <property type="entry name" value="WH-like_DNA-bd_sf"/>
</dbReference>
<evidence type="ECO:0000256" key="2">
    <source>
        <dbReference type="ARBA" id="ARBA00023125"/>
    </source>
</evidence>
<dbReference type="GO" id="GO:0006355">
    <property type="term" value="P:regulation of DNA-templated transcription"/>
    <property type="evidence" value="ECO:0007669"/>
    <property type="project" value="InterPro"/>
</dbReference>
<dbReference type="EMBL" id="AP017655">
    <property type="protein sequence ID" value="BAV63248.1"/>
    <property type="molecule type" value="Genomic_DNA"/>
</dbReference>
<keyword evidence="4" id="KW-0597">Phosphoprotein</keyword>
<dbReference type="SMART" id="SM00421">
    <property type="entry name" value="HTH_LUXR"/>
    <property type="match status" value="1"/>
</dbReference>
<dbReference type="Pfam" id="PF00072">
    <property type="entry name" value="Response_reg"/>
    <property type="match status" value="1"/>
</dbReference>
<proteinExistence type="predicted"/>